<name>A0A3P1XVY7_TANFO</name>
<dbReference type="Pfam" id="PF04397">
    <property type="entry name" value="LytTR"/>
    <property type="match status" value="1"/>
</dbReference>
<dbReference type="EMBL" id="RQYS01000004">
    <property type="protein sequence ID" value="RRD62859.1"/>
    <property type="molecule type" value="Genomic_DNA"/>
</dbReference>
<dbReference type="OrthoDB" id="1116942at2"/>
<dbReference type="GO" id="GO:0000156">
    <property type="term" value="F:phosphorelay response regulator activity"/>
    <property type="evidence" value="ECO:0007669"/>
    <property type="project" value="InterPro"/>
</dbReference>
<evidence type="ECO:0000313" key="3">
    <source>
        <dbReference type="EMBL" id="RRD62859.1"/>
    </source>
</evidence>
<keyword evidence="1" id="KW-0812">Transmembrane</keyword>
<keyword evidence="1" id="KW-1133">Transmembrane helix</keyword>
<dbReference type="Proteomes" id="UP000278609">
    <property type="component" value="Unassembled WGS sequence"/>
</dbReference>
<dbReference type="SMART" id="SM00850">
    <property type="entry name" value="LytTR"/>
    <property type="match status" value="1"/>
</dbReference>
<dbReference type="Gene3D" id="2.40.50.1020">
    <property type="entry name" value="LytTr DNA-binding domain"/>
    <property type="match status" value="1"/>
</dbReference>
<gene>
    <name evidence="3" type="ORF">EII40_01300</name>
</gene>
<dbReference type="GO" id="GO:0003677">
    <property type="term" value="F:DNA binding"/>
    <property type="evidence" value="ECO:0007669"/>
    <property type="project" value="InterPro"/>
</dbReference>
<dbReference type="AlphaFoldDB" id="A0A3P1XVY7"/>
<evidence type="ECO:0000256" key="1">
    <source>
        <dbReference type="SAM" id="Phobius"/>
    </source>
</evidence>
<organism evidence="3 4">
    <name type="scientific">Tannerella forsythia</name>
    <name type="common">Bacteroides forsythus</name>
    <dbReference type="NCBI Taxonomy" id="28112"/>
    <lineage>
        <taxon>Bacteria</taxon>
        <taxon>Pseudomonadati</taxon>
        <taxon>Bacteroidota</taxon>
        <taxon>Bacteroidia</taxon>
        <taxon>Bacteroidales</taxon>
        <taxon>Tannerellaceae</taxon>
        <taxon>Tannerella</taxon>
    </lineage>
</organism>
<feature type="domain" description="HTH LytTR-type" evidence="2">
    <location>
        <begin position="163"/>
        <end position="267"/>
    </location>
</feature>
<comment type="caution">
    <text evidence="3">The sequence shown here is derived from an EMBL/GenBank/DDBJ whole genome shotgun (WGS) entry which is preliminary data.</text>
</comment>
<evidence type="ECO:0000313" key="4">
    <source>
        <dbReference type="Proteomes" id="UP000278609"/>
    </source>
</evidence>
<keyword evidence="1" id="KW-0472">Membrane</keyword>
<feature type="transmembrane region" description="Helical" evidence="1">
    <location>
        <begin position="15"/>
        <end position="37"/>
    </location>
</feature>
<dbReference type="PANTHER" id="PTHR37299">
    <property type="entry name" value="TRANSCRIPTIONAL REGULATOR-RELATED"/>
    <property type="match status" value="1"/>
</dbReference>
<dbReference type="PROSITE" id="PS50930">
    <property type="entry name" value="HTH_LYTTR"/>
    <property type="match status" value="1"/>
</dbReference>
<dbReference type="InterPro" id="IPR046947">
    <property type="entry name" value="LytR-like"/>
</dbReference>
<feature type="transmembrane region" description="Helical" evidence="1">
    <location>
        <begin position="108"/>
        <end position="126"/>
    </location>
</feature>
<evidence type="ECO:0000259" key="2">
    <source>
        <dbReference type="PROSITE" id="PS50930"/>
    </source>
</evidence>
<accession>A0A3P1XVY7</accession>
<protein>
    <submittedName>
        <fullName evidence="3">LytTR family transcriptional regulator</fullName>
    </submittedName>
</protein>
<sequence length="267" mass="29941">MDTGHPIFSSVANKVAALTLCLLHVVLQASLLVWTVGYSSAEAVADALLSVSIGVAAGFATWYMTGCRQLVPALLWVTCVQVVTVGVVSVLSALWRNEWFVPAFQATIPFRVLFGTLCWVILLMWYDKLRFVRLATEAEEEKAQETVETAAPSPPAEDWLERISVKNGTRIHLIPVDEISHIQACGDYVSIFTASGEYLKEQTMKYFDEHLPASRFVRIHRSCIVNTEYITRIEFFGKEHYQVKLKNGTPLKVSLSGYKVLKKQLQL</sequence>
<proteinExistence type="predicted"/>
<feature type="transmembrane region" description="Helical" evidence="1">
    <location>
        <begin position="43"/>
        <end position="62"/>
    </location>
</feature>
<dbReference type="PANTHER" id="PTHR37299:SF1">
    <property type="entry name" value="STAGE 0 SPORULATION PROTEIN A HOMOLOG"/>
    <property type="match status" value="1"/>
</dbReference>
<feature type="transmembrane region" description="Helical" evidence="1">
    <location>
        <begin position="74"/>
        <end position="96"/>
    </location>
</feature>
<reference evidence="3 4" key="1">
    <citation type="submission" date="2018-11" db="EMBL/GenBank/DDBJ databases">
        <title>Genomes From Bacteria Associated with the Canine Oral Cavity: a Test Case for Automated Genome-Based Taxonomic Assignment.</title>
        <authorList>
            <person name="Coil D.A."/>
            <person name="Jospin G."/>
            <person name="Darling A.E."/>
            <person name="Wallis C."/>
            <person name="Davis I.J."/>
            <person name="Harris S."/>
            <person name="Eisen J.A."/>
            <person name="Holcombe L.J."/>
            <person name="O'Flynn C."/>
        </authorList>
    </citation>
    <scope>NUCLEOTIDE SEQUENCE [LARGE SCALE GENOMIC DNA]</scope>
    <source>
        <strain evidence="3 4">OH2617_COT-023</strain>
    </source>
</reference>
<dbReference type="RefSeq" id="WP_124750473.1">
    <property type="nucleotide sequence ID" value="NZ_RQYS01000004.1"/>
</dbReference>
<dbReference type="InterPro" id="IPR007492">
    <property type="entry name" value="LytTR_DNA-bd_dom"/>
</dbReference>